<keyword evidence="2" id="KW-0067">ATP-binding</keyword>
<keyword evidence="2" id="KW-0347">Helicase</keyword>
<dbReference type="InterPro" id="IPR014001">
    <property type="entry name" value="Helicase_ATP-bd"/>
</dbReference>
<feature type="domain" description="Helicase ATP-binding" evidence="1">
    <location>
        <begin position="125"/>
        <end position="283"/>
    </location>
</feature>
<protein>
    <submittedName>
        <fullName evidence="2">DNA helicase</fullName>
    </submittedName>
</protein>
<keyword evidence="2" id="KW-0378">Hydrolase</keyword>
<dbReference type="SUPFAM" id="SSF52540">
    <property type="entry name" value="P-loop containing nucleoside triphosphate hydrolases"/>
    <property type="match status" value="2"/>
</dbReference>
<reference evidence="2" key="1">
    <citation type="submission" date="2024-03" db="EMBL/GenBank/DDBJ databases">
        <authorList>
            <person name="Chantapakul B."/>
            <person name="Wang S."/>
        </authorList>
    </citation>
    <scope>NUCLEOTIDE SEQUENCE</scope>
</reference>
<dbReference type="SMART" id="SM00490">
    <property type="entry name" value="HELICc"/>
    <property type="match status" value="1"/>
</dbReference>
<dbReference type="GO" id="GO:0005524">
    <property type="term" value="F:ATP binding"/>
    <property type="evidence" value="ECO:0007669"/>
    <property type="project" value="InterPro"/>
</dbReference>
<dbReference type="InterPro" id="IPR027417">
    <property type="entry name" value="P-loop_NTPase"/>
</dbReference>
<dbReference type="SMART" id="SM00487">
    <property type="entry name" value="DEXDc"/>
    <property type="match status" value="1"/>
</dbReference>
<gene>
    <name evidence="2" type="ORF">VGRTQORK_CDS0019</name>
</gene>
<dbReference type="Pfam" id="PF04851">
    <property type="entry name" value="ResIII"/>
    <property type="match status" value="1"/>
</dbReference>
<dbReference type="EMBL" id="PP429227">
    <property type="protein sequence ID" value="XCI77632.1"/>
    <property type="molecule type" value="Genomic_DNA"/>
</dbReference>
<dbReference type="PANTHER" id="PTHR47396">
    <property type="entry name" value="TYPE I RESTRICTION ENZYME ECOKI R PROTEIN"/>
    <property type="match status" value="1"/>
</dbReference>
<name>A0AAU8HYY8_9CAUD</name>
<dbReference type="InterPro" id="IPR001650">
    <property type="entry name" value="Helicase_C-like"/>
</dbReference>
<dbReference type="Gene3D" id="3.40.50.300">
    <property type="entry name" value="P-loop containing nucleotide triphosphate hydrolases"/>
    <property type="match status" value="2"/>
</dbReference>
<dbReference type="InterPro" id="IPR050742">
    <property type="entry name" value="Helicase_Restrict-Modif_Enz"/>
</dbReference>
<dbReference type="PANTHER" id="PTHR47396:SF1">
    <property type="entry name" value="ATP-DEPENDENT HELICASE IRC3-RELATED"/>
    <property type="match status" value="1"/>
</dbReference>
<dbReference type="Gene3D" id="3.30.780.20">
    <property type="match status" value="1"/>
</dbReference>
<dbReference type="GO" id="GO:0016787">
    <property type="term" value="F:hydrolase activity"/>
    <property type="evidence" value="ECO:0007669"/>
    <property type="project" value="InterPro"/>
</dbReference>
<proteinExistence type="predicted"/>
<evidence type="ECO:0000259" key="1">
    <source>
        <dbReference type="PROSITE" id="PS51192"/>
    </source>
</evidence>
<sequence>MEEMFKITIENFNETHVRIFSTNRAVYSALKKKFHFVVPNAHFMKSKFSDKKWNGEISLFNLRDQTIYKGLLREVLDFLGDEYGEIVFKGFEKGKPLHDFFDHDLISRFGIPENFDPRDYAVEATHQALKQKRATIESPTSSGKSMLIYYLYRTIQLLDMRPEDKFLIVVPSVLLVDQMEDDFREYGYNGLLHKILGGKSKESDDPDCQLYVSTWQSLAMLPPAYFKKFKGIVVDEAHGGTAKEMTKIIEYCTSAVYRYGTSGTFKDCAINALTLRGLFGKNIVATTIQELKSYGYIADTNIVMHRVTYGPRLEDIFPPDCDYQHETSTILKSKQRDNIIMRIIESEPDKNGLVLFNTIKHGERLIEAFKKWFPDREYRVITGSVKREDRFTIKKEIDAGDLPRGTVVFATYGTMSTGVSIKNLDFGIFAHPLKSKIKILQSLGRLLRISDTKFKATLHDVWDDLTTISKKHKSNFGKAHAIERLQHYMEGGYEIDEMTHRID</sequence>
<dbReference type="PROSITE" id="PS51192">
    <property type="entry name" value="HELICASE_ATP_BIND_1"/>
    <property type="match status" value="1"/>
</dbReference>
<accession>A0AAU8HYY8</accession>
<evidence type="ECO:0000313" key="2">
    <source>
        <dbReference type="EMBL" id="XCI77632.1"/>
    </source>
</evidence>
<dbReference type="InterPro" id="IPR006935">
    <property type="entry name" value="Helicase/UvrB_N"/>
</dbReference>
<dbReference type="GO" id="GO:0036121">
    <property type="term" value="F:double-stranded DNA helicase activity"/>
    <property type="evidence" value="ECO:0007669"/>
    <property type="project" value="TreeGrafter"/>
</dbReference>
<dbReference type="InterPro" id="IPR049430">
    <property type="entry name" value="UvsW_N_sf"/>
</dbReference>
<keyword evidence="2" id="KW-0547">Nucleotide-binding</keyword>
<dbReference type="GO" id="GO:0061749">
    <property type="term" value="F:forked DNA-dependent helicase activity"/>
    <property type="evidence" value="ECO:0007669"/>
    <property type="project" value="TreeGrafter"/>
</dbReference>
<organism evidence="2">
    <name type="scientific">Rhizobium phage IG49</name>
    <dbReference type="NCBI Taxonomy" id="3129228"/>
    <lineage>
        <taxon>Viruses</taxon>
        <taxon>Duplodnaviria</taxon>
        <taxon>Heunggongvirae</taxon>
        <taxon>Uroviricota</taxon>
        <taxon>Caudoviricetes</taxon>
    </lineage>
</organism>
<dbReference type="GO" id="GO:0000403">
    <property type="term" value="F:Y-form DNA binding"/>
    <property type="evidence" value="ECO:0007669"/>
    <property type="project" value="TreeGrafter"/>
</dbReference>